<reference evidence="1" key="1">
    <citation type="submission" date="2018-05" db="EMBL/GenBank/DDBJ databases">
        <authorList>
            <person name="Lanie J.A."/>
            <person name="Ng W.-L."/>
            <person name="Kazmierczak K.M."/>
            <person name="Andrzejewski T.M."/>
            <person name="Davidsen T.M."/>
            <person name="Wayne K.J."/>
            <person name="Tettelin H."/>
            <person name="Glass J.I."/>
            <person name="Rusch D."/>
            <person name="Podicherti R."/>
            <person name="Tsui H.-C.T."/>
            <person name="Winkler M.E."/>
        </authorList>
    </citation>
    <scope>NUCLEOTIDE SEQUENCE</scope>
</reference>
<dbReference type="AlphaFoldDB" id="A0A381SNX2"/>
<evidence type="ECO:0000313" key="1">
    <source>
        <dbReference type="EMBL" id="SVA05008.1"/>
    </source>
</evidence>
<dbReference type="EMBL" id="UINC01003289">
    <property type="protein sequence ID" value="SVA05008.1"/>
    <property type="molecule type" value="Genomic_DNA"/>
</dbReference>
<gene>
    <name evidence="1" type="ORF">METZ01_LOCUS57862</name>
</gene>
<proteinExistence type="predicted"/>
<feature type="non-terminal residue" evidence="1">
    <location>
        <position position="173"/>
    </location>
</feature>
<sequence length="173" mass="19890">MRYRELLTEEISWVLPDFEEEYGEVSHAFDATGTRYHRHFPDKETWFAKAKQGSMQEARPEWNIENTDAFEGTPFDRFDQDKIERVKGLFDRGAKIQLPVILHDKKGYILIGGNTRLSMAVATGEKPMAWVISESAVGKIVQGVNTTVDVKVGQDKIEQKKFFDPKFFKDNDA</sequence>
<protein>
    <recommendedName>
        <fullName evidence="2">ParB/Sulfiredoxin domain-containing protein</fullName>
    </recommendedName>
</protein>
<name>A0A381SNX2_9ZZZZ</name>
<evidence type="ECO:0008006" key="2">
    <source>
        <dbReference type="Google" id="ProtNLM"/>
    </source>
</evidence>
<accession>A0A381SNX2</accession>
<organism evidence="1">
    <name type="scientific">marine metagenome</name>
    <dbReference type="NCBI Taxonomy" id="408172"/>
    <lineage>
        <taxon>unclassified sequences</taxon>
        <taxon>metagenomes</taxon>
        <taxon>ecological metagenomes</taxon>
    </lineage>
</organism>